<dbReference type="OrthoDB" id="9787902at2"/>
<evidence type="ECO:0000313" key="8">
    <source>
        <dbReference type="Proteomes" id="UP000054851"/>
    </source>
</evidence>
<feature type="chain" id="PRO_5007623113" evidence="5">
    <location>
        <begin position="31"/>
        <end position="293"/>
    </location>
</feature>
<dbReference type="GO" id="GO:0043190">
    <property type="term" value="C:ATP-binding cassette (ABC) transporter complex"/>
    <property type="evidence" value="ECO:0007669"/>
    <property type="project" value="InterPro"/>
</dbReference>
<evidence type="ECO:0000256" key="1">
    <source>
        <dbReference type="ARBA" id="ARBA00004236"/>
    </source>
</evidence>
<dbReference type="SUPFAM" id="SSF53850">
    <property type="entry name" value="Periplasmic binding protein-like II"/>
    <property type="match status" value="1"/>
</dbReference>
<accession>A0A158CIL9</accession>
<gene>
    <name evidence="7" type="ORF">AWB79_05448</name>
</gene>
<comment type="caution">
    <text evidence="7">The sequence shown here is derived from an EMBL/GenBank/DDBJ whole genome shotgun (WGS) entry which is preliminary data.</text>
</comment>
<keyword evidence="8" id="KW-1185">Reference proteome</keyword>
<feature type="domain" description="ABC-type glycine betaine transport system substrate-binding" evidence="6">
    <location>
        <begin position="32"/>
        <end position="281"/>
    </location>
</feature>
<evidence type="ECO:0000259" key="6">
    <source>
        <dbReference type="Pfam" id="PF04069"/>
    </source>
</evidence>
<evidence type="ECO:0000256" key="5">
    <source>
        <dbReference type="SAM" id="SignalP"/>
    </source>
</evidence>
<dbReference type="GO" id="GO:0015871">
    <property type="term" value="P:choline transport"/>
    <property type="evidence" value="ECO:0007669"/>
    <property type="project" value="TreeGrafter"/>
</dbReference>
<keyword evidence="5" id="KW-0732">Signal</keyword>
<dbReference type="GO" id="GO:0005275">
    <property type="term" value="F:amine transmembrane transporter activity"/>
    <property type="evidence" value="ECO:0007669"/>
    <property type="project" value="TreeGrafter"/>
</dbReference>
<reference evidence="7" key="1">
    <citation type="submission" date="2016-01" db="EMBL/GenBank/DDBJ databases">
        <authorList>
            <person name="Peeters C."/>
        </authorList>
    </citation>
    <scope>NUCLEOTIDE SEQUENCE</scope>
    <source>
        <strain evidence="7">LMG 29322</strain>
    </source>
</reference>
<dbReference type="GO" id="GO:0031460">
    <property type="term" value="P:glycine betaine transport"/>
    <property type="evidence" value="ECO:0007669"/>
    <property type="project" value="TreeGrafter"/>
</dbReference>
<dbReference type="InterPro" id="IPR007210">
    <property type="entry name" value="ABC_Gly_betaine_transp_sub-bd"/>
</dbReference>
<dbReference type="AlphaFoldDB" id="A0A158CIL9"/>
<dbReference type="Proteomes" id="UP000054851">
    <property type="component" value="Unassembled WGS sequence"/>
</dbReference>
<dbReference type="PANTHER" id="PTHR47737:SF1">
    <property type="entry name" value="GLYCINE BETAINE_PROLINE BETAINE TRANSPORT SYSTEM PERMEASE PROTEIN PROW"/>
    <property type="match status" value="1"/>
</dbReference>
<dbReference type="EMBL" id="FCOA02000023">
    <property type="protein sequence ID" value="SAK82218.1"/>
    <property type="molecule type" value="Genomic_DNA"/>
</dbReference>
<feature type="signal peptide" evidence="5">
    <location>
        <begin position="1"/>
        <end position="30"/>
    </location>
</feature>
<dbReference type="STRING" id="1777140.AWB79_05448"/>
<proteinExistence type="predicted"/>
<evidence type="ECO:0000256" key="4">
    <source>
        <dbReference type="ARBA" id="ARBA00023136"/>
    </source>
</evidence>
<evidence type="ECO:0000313" key="7">
    <source>
        <dbReference type="EMBL" id="SAK82218.1"/>
    </source>
</evidence>
<dbReference type="CDD" id="cd13639">
    <property type="entry name" value="PBP2_OpuAC_like"/>
    <property type="match status" value="1"/>
</dbReference>
<evidence type="ECO:0000256" key="3">
    <source>
        <dbReference type="ARBA" id="ARBA00022475"/>
    </source>
</evidence>
<dbReference type="Pfam" id="PF04069">
    <property type="entry name" value="OpuAC"/>
    <property type="match status" value="1"/>
</dbReference>
<dbReference type="RefSeq" id="WP_061170531.1">
    <property type="nucleotide sequence ID" value="NZ_FCOA02000023.1"/>
</dbReference>
<keyword evidence="4" id="KW-0472">Membrane</keyword>
<dbReference type="Gene3D" id="3.40.190.10">
    <property type="entry name" value="Periplasmic binding protein-like II"/>
    <property type="match status" value="1"/>
</dbReference>
<sequence>MKASTFRNIAAKFLAPAALAMSVGATSAVAADPVKITVANFADVQAVANVAKYVLETKLNIPVQFVNADLGVQYQGLARNDVDIMVGGWMPITHHNYYEKYKDNLDDVRVIYTGGKIGWAVPDYVPASELDSFADLNKPDVKSKLHSTITGVEPGTGEMQTSEKAMKAYNLDGYNLQSSSEAGMLASLQRAYASKQWIVATVFSPHWLFQKYKMRYLKDPKGAMGGDEQIHAFASKQFASKNPRAYAFFKHYDINLQEVEAVQFDGVNSNNFPAAAKKWVDAHPDRVKAWLAQ</sequence>
<dbReference type="GO" id="GO:0015226">
    <property type="term" value="F:carnitine transmembrane transporter activity"/>
    <property type="evidence" value="ECO:0007669"/>
    <property type="project" value="TreeGrafter"/>
</dbReference>
<protein>
    <submittedName>
        <fullName evidence="7">Substrate-binding region of ABC-type glycine betaine transport system</fullName>
    </submittedName>
</protein>
<evidence type="ECO:0000256" key="2">
    <source>
        <dbReference type="ARBA" id="ARBA00022448"/>
    </source>
</evidence>
<keyword evidence="3" id="KW-1003">Cell membrane</keyword>
<comment type="subcellular location">
    <subcellularLocation>
        <location evidence="1">Cell membrane</location>
    </subcellularLocation>
</comment>
<keyword evidence="2" id="KW-0813">Transport</keyword>
<dbReference type="PANTHER" id="PTHR47737">
    <property type="entry name" value="GLYCINE BETAINE/PROLINE BETAINE TRANSPORT SYSTEM PERMEASE PROTEIN PROW"/>
    <property type="match status" value="1"/>
</dbReference>
<dbReference type="Gene3D" id="3.40.190.100">
    <property type="entry name" value="Glycine betaine-binding periplasmic protein, domain 2"/>
    <property type="match status" value="1"/>
</dbReference>
<name>A0A158CIL9_9BURK</name>
<organism evidence="7 8">
    <name type="scientific">Caballeronia hypogeia</name>
    <dbReference type="NCBI Taxonomy" id="1777140"/>
    <lineage>
        <taxon>Bacteria</taxon>
        <taxon>Pseudomonadati</taxon>
        <taxon>Pseudomonadota</taxon>
        <taxon>Betaproteobacteria</taxon>
        <taxon>Burkholderiales</taxon>
        <taxon>Burkholderiaceae</taxon>
        <taxon>Caballeronia</taxon>
    </lineage>
</organism>